<keyword evidence="1" id="KW-0812">Transmembrane</keyword>
<dbReference type="Proteomes" id="UP000032024">
    <property type="component" value="Chromosome"/>
</dbReference>
<keyword evidence="3" id="KW-1185">Reference proteome</keyword>
<evidence type="ECO:0000313" key="3">
    <source>
        <dbReference type="Proteomes" id="UP000032024"/>
    </source>
</evidence>
<gene>
    <name evidence="2" type="ORF">SB48_HM08orf00365</name>
</gene>
<evidence type="ECO:0000256" key="1">
    <source>
        <dbReference type="SAM" id="Phobius"/>
    </source>
</evidence>
<feature type="transmembrane region" description="Helical" evidence="1">
    <location>
        <begin position="27"/>
        <end position="50"/>
    </location>
</feature>
<evidence type="ECO:0000313" key="2">
    <source>
        <dbReference type="EMBL" id="AJO21035.1"/>
    </source>
</evidence>
<protein>
    <submittedName>
        <fullName evidence="2">Uncharacterized protein</fullName>
    </submittedName>
</protein>
<name>A0AAN0T390_HEYCO</name>
<accession>A0AAN0T390</accession>
<reference evidence="3" key="1">
    <citation type="submission" date="2015-01" db="EMBL/GenBank/DDBJ databases">
        <title>Comparative genome analysis of Bacillus coagulans HM-08, Clostridium butyricum HM-68, Bacillus subtilis HM-66 and Bacillus paralicheniformis BL-09.</title>
        <authorList>
            <person name="Zhang H."/>
        </authorList>
    </citation>
    <scope>NUCLEOTIDE SEQUENCE [LARGE SCALE GENOMIC DNA]</scope>
    <source>
        <strain evidence="3">HM-08</strain>
    </source>
</reference>
<proteinExistence type="predicted"/>
<dbReference type="EMBL" id="CP010525">
    <property type="protein sequence ID" value="AJO21035.1"/>
    <property type="molecule type" value="Genomic_DNA"/>
</dbReference>
<dbReference type="AlphaFoldDB" id="A0AAN0T390"/>
<keyword evidence="1" id="KW-1133">Transmembrane helix</keyword>
<organism evidence="2 3">
    <name type="scientific">Heyndrickxia coagulans</name>
    <name type="common">Weizmannia coagulans</name>
    <dbReference type="NCBI Taxonomy" id="1398"/>
    <lineage>
        <taxon>Bacteria</taxon>
        <taxon>Bacillati</taxon>
        <taxon>Bacillota</taxon>
        <taxon>Bacilli</taxon>
        <taxon>Bacillales</taxon>
        <taxon>Bacillaceae</taxon>
        <taxon>Heyndrickxia</taxon>
    </lineage>
</organism>
<sequence length="53" mass="6214">MYVLLPHFSNFFRTIYLFEVYHCLLSLIIYFSIFLPGFGIICQILFSGIFQAG</sequence>
<keyword evidence="1" id="KW-0472">Membrane</keyword>